<evidence type="ECO:0000256" key="1">
    <source>
        <dbReference type="ARBA" id="ARBA00022553"/>
    </source>
</evidence>
<feature type="compositionally biased region" description="Low complexity" evidence="3">
    <location>
        <begin position="230"/>
        <end position="244"/>
    </location>
</feature>
<reference evidence="5 6" key="1">
    <citation type="journal article" date="2011" name="Proc. Natl. Acad. Sci. U.S.A.">
        <title>Genome and transcriptome analyses of the mountain pine beetle-fungal symbiont Grosmannia clavigera, a lodgepole pine pathogen.</title>
        <authorList>
            <person name="DiGuistini S."/>
            <person name="Wang Y."/>
            <person name="Liao N.Y."/>
            <person name="Taylor G."/>
            <person name="Tanguay P."/>
            <person name="Feau N."/>
            <person name="Henrissat B."/>
            <person name="Chan S.K."/>
            <person name="Hesse-Orce U."/>
            <person name="Alamouti S.M."/>
            <person name="Tsui C.K.M."/>
            <person name="Docking R.T."/>
            <person name="Levasseur A."/>
            <person name="Haridas S."/>
            <person name="Robertson G."/>
            <person name="Birol I."/>
            <person name="Holt R.A."/>
            <person name="Marra M.A."/>
            <person name="Hamelin R.C."/>
            <person name="Hirst M."/>
            <person name="Jones S.J.M."/>
            <person name="Bohlmann J."/>
            <person name="Breuil C."/>
        </authorList>
    </citation>
    <scope>NUCLEOTIDE SEQUENCE [LARGE SCALE GENOMIC DNA]</scope>
    <source>
        <strain evidence="6">kw1407 / UAMH 11150</strain>
    </source>
</reference>
<dbReference type="InterPro" id="IPR052240">
    <property type="entry name" value="SAP_domain_ribonucleoprotein"/>
</dbReference>
<keyword evidence="5" id="KW-0238">DNA-binding</keyword>
<evidence type="ECO:0000313" key="6">
    <source>
        <dbReference type="Proteomes" id="UP000007796"/>
    </source>
</evidence>
<dbReference type="InterPro" id="IPR003034">
    <property type="entry name" value="SAP_dom"/>
</dbReference>
<proteinExistence type="inferred from homology"/>
<dbReference type="RefSeq" id="XP_014170687.1">
    <property type="nucleotide sequence ID" value="XM_014315212.1"/>
</dbReference>
<dbReference type="SUPFAM" id="SSF68906">
    <property type="entry name" value="SAP domain"/>
    <property type="match status" value="1"/>
</dbReference>
<feature type="compositionally biased region" description="Basic and acidic residues" evidence="3">
    <location>
        <begin position="212"/>
        <end position="222"/>
    </location>
</feature>
<protein>
    <submittedName>
        <fullName evidence="5">DNA-binding protein</fullName>
    </submittedName>
</protein>
<dbReference type="OrthoDB" id="445357at2759"/>
<feature type="region of interest" description="Disordered" evidence="3">
    <location>
        <begin position="204"/>
        <end position="312"/>
    </location>
</feature>
<dbReference type="STRING" id="655863.F0XME1"/>
<accession>F0XME1</accession>
<dbReference type="Pfam" id="PF02037">
    <property type="entry name" value="SAP"/>
    <property type="match status" value="1"/>
</dbReference>
<dbReference type="Pfam" id="PF18592">
    <property type="entry name" value="Tho1_MOS11_C"/>
    <property type="match status" value="1"/>
</dbReference>
<organism evidence="6">
    <name type="scientific">Grosmannia clavigera (strain kw1407 / UAMH 11150)</name>
    <name type="common">Blue stain fungus</name>
    <name type="synonym">Graphiocladiella clavigera</name>
    <dbReference type="NCBI Taxonomy" id="655863"/>
    <lineage>
        <taxon>Eukaryota</taxon>
        <taxon>Fungi</taxon>
        <taxon>Dikarya</taxon>
        <taxon>Ascomycota</taxon>
        <taxon>Pezizomycotina</taxon>
        <taxon>Sordariomycetes</taxon>
        <taxon>Sordariomycetidae</taxon>
        <taxon>Ophiostomatales</taxon>
        <taxon>Ophiostomataceae</taxon>
        <taxon>Leptographium</taxon>
    </lineage>
</organism>
<dbReference type="PANTHER" id="PTHR46551">
    <property type="entry name" value="SAP DOMAIN-CONTAINING RIBONUCLEOPROTEIN"/>
    <property type="match status" value="1"/>
</dbReference>
<dbReference type="InterPro" id="IPR040746">
    <property type="entry name" value="THO1_MOS11_C"/>
</dbReference>
<gene>
    <name evidence="5" type="ORF">CMQ_6147</name>
</gene>
<dbReference type="GO" id="GO:0003677">
    <property type="term" value="F:DNA binding"/>
    <property type="evidence" value="ECO:0007669"/>
    <property type="project" value="UniProtKB-KW"/>
</dbReference>
<keyword evidence="6" id="KW-1185">Reference proteome</keyword>
<feature type="compositionally biased region" description="Basic and acidic residues" evidence="3">
    <location>
        <begin position="249"/>
        <end position="263"/>
    </location>
</feature>
<feature type="compositionally biased region" description="Basic and acidic residues" evidence="3">
    <location>
        <begin position="292"/>
        <end position="312"/>
    </location>
</feature>
<dbReference type="InParanoid" id="F0XME1"/>
<evidence type="ECO:0000256" key="2">
    <source>
        <dbReference type="ARBA" id="ARBA00046328"/>
    </source>
</evidence>
<dbReference type="GeneID" id="25979548"/>
<dbReference type="SMART" id="SM00513">
    <property type="entry name" value="SAP"/>
    <property type="match status" value="1"/>
</dbReference>
<name>F0XME1_GROCL</name>
<evidence type="ECO:0000256" key="3">
    <source>
        <dbReference type="SAM" id="MobiDB-lite"/>
    </source>
</evidence>
<comment type="similarity">
    <text evidence="2">Belongs to the SAP domain-containing ribonucleoprotein family.</text>
</comment>
<sequence length="312" mass="31516">MADYSSLKVPELKKLLSERGLTVNGNKADLIARLQENDAASKGGAKAAAEDEIDWDDEQPTAKVPAAAAAAVEAKAKAETTTMTTASEPTTAAAAAVVDTAEEAVPAAAVVASDDKVGGEVGEVGEAADAVDAGDAEDTTASVSAPAAAESEVVPGLSQHLAATDADEEARRRAARAKRFGIVDDADVAKKTERAARFGIDQAAVKGLDAALPDRPRKRGADGIDGPGGAATTANGTAATNNGRGNKRVMPDRRSGAGRDGRAGGRGGRGGSAARGHGNGNGSFGGQPKKRAVLDDPVERKKAEERAKRFAS</sequence>
<dbReference type="eggNOG" id="KOG4259">
    <property type="taxonomic scope" value="Eukaryota"/>
</dbReference>
<dbReference type="InterPro" id="IPR036361">
    <property type="entry name" value="SAP_dom_sf"/>
</dbReference>
<feature type="region of interest" description="Disordered" evidence="3">
    <location>
        <begin position="127"/>
        <end position="169"/>
    </location>
</feature>
<dbReference type="HOGENOM" id="CLU_063282_0_0_1"/>
<feature type="domain" description="SAP" evidence="4">
    <location>
        <begin position="4"/>
        <end position="38"/>
    </location>
</feature>
<dbReference type="GO" id="GO:0005634">
    <property type="term" value="C:nucleus"/>
    <property type="evidence" value="ECO:0007669"/>
    <property type="project" value="TreeGrafter"/>
</dbReference>
<evidence type="ECO:0000313" key="5">
    <source>
        <dbReference type="EMBL" id="EFX01205.1"/>
    </source>
</evidence>
<dbReference type="PROSITE" id="PS50800">
    <property type="entry name" value="SAP"/>
    <property type="match status" value="1"/>
</dbReference>
<dbReference type="GO" id="GO:0016973">
    <property type="term" value="P:poly(A)+ mRNA export from nucleus"/>
    <property type="evidence" value="ECO:0007669"/>
    <property type="project" value="TreeGrafter"/>
</dbReference>
<feature type="compositionally biased region" description="Low complexity" evidence="3">
    <location>
        <begin position="141"/>
        <end position="155"/>
    </location>
</feature>
<dbReference type="Gene3D" id="1.10.720.30">
    <property type="entry name" value="SAP domain"/>
    <property type="match status" value="1"/>
</dbReference>
<feature type="compositionally biased region" description="Gly residues" evidence="3">
    <location>
        <begin position="264"/>
        <end position="285"/>
    </location>
</feature>
<dbReference type="Proteomes" id="UP000007796">
    <property type="component" value="Unassembled WGS sequence"/>
</dbReference>
<keyword evidence="1" id="KW-0597">Phosphoprotein</keyword>
<dbReference type="AlphaFoldDB" id="F0XME1"/>
<evidence type="ECO:0000259" key="4">
    <source>
        <dbReference type="PROSITE" id="PS50800"/>
    </source>
</evidence>
<dbReference type="EMBL" id="GL629794">
    <property type="protein sequence ID" value="EFX01205.1"/>
    <property type="molecule type" value="Genomic_DNA"/>
</dbReference>
<dbReference type="PANTHER" id="PTHR46551:SF1">
    <property type="entry name" value="SAP DOMAIN-CONTAINING RIBONUCLEOPROTEIN"/>
    <property type="match status" value="1"/>
</dbReference>